<accession>A0A193LK36</accession>
<name>A0A193LK36_9GAMM</name>
<gene>
    <name evidence="1" type="ORF">BA177_17640</name>
</gene>
<keyword evidence="2" id="KW-1185">Reference proteome</keyword>
<dbReference type="AlphaFoldDB" id="A0A193LK36"/>
<dbReference type="KEGG" id="woc:BA177_17640"/>
<dbReference type="Proteomes" id="UP000092695">
    <property type="component" value="Chromosome"/>
</dbReference>
<sequence>MDVLLLVTTIEFTAIRTTLMSHCALCKLRFLSTKGACREPYDAGFGVEVWVKTERESRLNHQRANYPARLLTRIDSIFLWLRQLATMHYNHA</sequence>
<evidence type="ECO:0000313" key="1">
    <source>
        <dbReference type="EMBL" id="ANO52769.1"/>
    </source>
</evidence>
<organism evidence="1 2">
    <name type="scientific">Woeseia oceani</name>
    <dbReference type="NCBI Taxonomy" id="1548547"/>
    <lineage>
        <taxon>Bacteria</taxon>
        <taxon>Pseudomonadati</taxon>
        <taxon>Pseudomonadota</taxon>
        <taxon>Gammaproteobacteria</taxon>
        <taxon>Woeseiales</taxon>
        <taxon>Woeseiaceae</taxon>
        <taxon>Woeseia</taxon>
    </lineage>
</organism>
<evidence type="ECO:0000313" key="2">
    <source>
        <dbReference type="Proteomes" id="UP000092695"/>
    </source>
</evidence>
<protein>
    <submittedName>
        <fullName evidence="1">Uncharacterized protein</fullName>
    </submittedName>
</protein>
<proteinExistence type="predicted"/>
<dbReference type="STRING" id="1548547.BA177_17640"/>
<reference evidence="1 2" key="1">
    <citation type="submission" date="2016-06" db="EMBL/GenBank/DDBJ databases">
        <title>Complete genome sequence of a deep-branching marine Gamma Proteobacterium Woeseia oceani type strain XK5.</title>
        <authorList>
            <person name="Mu D."/>
            <person name="Du Z."/>
        </authorList>
    </citation>
    <scope>NUCLEOTIDE SEQUENCE [LARGE SCALE GENOMIC DNA]</scope>
    <source>
        <strain evidence="1 2">XK5</strain>
    </source>
</reference>
<dbReference type="EMBL" id="CP016268">
    <property type="protein sequence ID" value="ANO52769.1"/>
    <property type="molecule type" value="Genomic_DNA"/>
</dbReference>